<feature type="region of interest" description="Disordered" evidence="1">
    <location>
        <begin position="1"/>
        <end position="109"/>
    </location>
</feature>
<evidence type="ECO:0000313" key="2">
    <source>
        <dbReference type="EMBL" id="MER6615957.1"/>
    </source>
</evidence>
<evidence type="ECO:0000313" key="3">
    <source>
        <dbReference type="Proteomes" id="UP001445472"/>
    </source>
</evidence>
<sequence length="182" mass="19786">MEQQIDPKTKLEIGVGTDPAFIPGLTGPSPAVKDRKEERTDGERKDEEAGAETRAETDAAESADVKPERAAEGGEEPADAPAEGASQDEDGPAFEVSDRRGSIAADRSGIRFTLDDQEAEFGWDEIGAVEVKPARFGRRFTVTVHVAANRWFNADVEAPARGHLKEWTEELDAVLDAYFEEA</sequence>
<evidence type="ECO:0000256" key="1">
    <source>
        <dbReference type="SAM" id="MobiDB-lite"/>
    </source>
</evidence>
<protein>
    <submittedName>
        <fullName evidence="2">Uncharacterized protein</fullName>
    </submittedName>
</protein>
<comment type="caution">
    <text evidence="2">The sequence shown here is derived from an EMBL/GenBank/DDBJ whole genome shotgun (WGS) entry which is preliminary data.</text>
</comment>
<keyword evidence="3" id="KW-1185">Reference proteome</keyword>
<proteinExistence type="predicted"/>
<dbReference type="Proteomes" id="UP001445472">
    <property type="component" value="Unassembled WGS sequence"/>
</dbReference>
<dbReference type="RefSeq" id="WP_351977409.1">
    <property type="nucleotide sequence ID" value="NZ_JBEPBX010000020.1"/>
</dbReference>
<accession>A0ABV1UZ41</accession>
<feature type="compositionally biased region" description="Basic and acidic residues" evidence="1">
    <location>
        <begin position="1"/>
        <end position="11"/>
    </location>
</feature>
<feature type="compositionally biased region" description="Basic and acidic residues" evidence="1">
    <location>
        <begin position="32"/>
        <end position="72"/>
    </location>
</feature>
<organism evidence="2 3">
    <name type="scientific">Streptomyces xantholiticus</name>
    <dbReference type="NCBI Taxonomy" id="68285"/>
    <lineage>
        <taxon>Bacteria</taxon>
        <taxon>Bacillati</taxon>
        <taxon>Actinomycetota</taxon>
        <taxon>Actinomycetes</taxon>
        <taxon>Kitasatosporales</taxon>
        <taxon>Streptomycetaceae</taxon>
        <taxon>Streptomyces</taxon>
    </lineage>
</organism>
<gene>
    <name evidence="2" type="ORF">ABT276_21860</name>
</gene>
<reference evidence="2 3" key="1">
    <citation type="submission" date="2024-06" db="EMBL/GenBank/DDBJ databases">
        <title>The Natural Products Discovery Center: Release of the First 8490 Sequenced Strains for Exploring Actinobacteria Biosynthetic Diversity.</title>
        <authorList>
            <person name="Kalkreuter E."/>
            <person name="Kautsar S.A."/>
            <person name="Yang D."/>
            <person name="Bader C.D."/>
            <person name="Teijaro C.N."/>
            <person name="Fluegel L."/>
            <person name="Davis C.M."/>
            <person name="Simpson J.R."/>
            <person name="Lauterbach L."/>
            <person name="Steele A.D."/>
            <person name="Gui C."/>
            <person name="Meng S."/>
            <person name="Li G."/>
            <person name="Viehrig K."/>
            <person name="Ye F."/>
            <person name="Su P."/>
            <person name="Kiefer A.F."/>
            <person name="Nichols A."/>
            <person name="Cepeda A.J."/>
            <person name="Yan W."/>
            <person name="Fan B."/>
            <person name="Jiang Y."/>
            <person name="Adhikari A."/>
            <person name="Zheng C.-J."/>
            <person name="Schuster L."/>
            <person name="Cowan T.M."/>
            <person name="Smanski M.J."/>
            <person name="Chevrette M.G."/>
            <person name="De Carvalho L.P.S."/>
            <person name="Shen B."/>
        </authorList>
    </citation>
    <scope>NUCLEOTIDE SEQUENCE [LARGE SCALE GENOMIC DNA]</scope>
    <source>
        <strain evidence="2 3">NPDC000837</strain>
    </source>
</reference>
<name>A0ABV1UZ41_9ACTN</name>
<dbReference type="EMBL" id="JBEPBX010000020">
    <property type="protein sequence ID" value="MER6615957.1"/>
    <property type="molecule type" value="Genomic_DNA"/>
</dbReference>